<name>A0AA39F7U2_9HYME</name>
<comment type="caution">
    <text evidence="2">The sequence shown here is derived from an EMBL/GenBank/DDBJ whole genome shotgun (WGS) entry which is preliminary data.</text>
</comment>
<dbReference type="InterPro" id="IPR050645">
    <property type="entry name" value="Histidine_acid_phosphatase"/>
</dbReference>
<dbReference type="GO" id="GO:0016791">
    <property type="term" value="F:phosphatase activity"/>
    <property type="evidence" value="ECO:0007669"/>
    <property type="project" value="UniProtKB-ARBA"/>
</dbReference>
<evidence type="ECO:0000256" key="1">
    <source>
        <dbReference type="SAM" id="SignalP"/>
    </source>
</evidence>
<proteinExistence type="predicted"/>
<keyword evidence="1" id="KW-0732">Signal</keyword>
<dbReference type="PANTHER" id="PTHR11567">
    <property type="entry name" value="ACID PHOSPHATASE-RELATED"/>
    <property type="match status" value="1"/>
</dbReference>
<gene>
    <name evidence="2" type="ORF">PV328_003158</name>
</gene>
<dbReference type="AlphaFoldDB" id="A0AA39F7U2"/>
<keyword evidence="3" id="KW-1185">Reference proteome</keyword>
<reference evidence="2" key="1">
    <citation type="journal article" date="2023" name="bioRxiv">
        <title>Scaffold-level genome assemblies of two parasitoid biocontrol wasps reveal the parthenogenesis mechanism and an associated novel virus.</title>
        <authorList>
            <person name="Inwood S."/>
            <person name="Skelly J."/>
            <person name="Guhlin J."/>
            <person name="Harrop T."/>
            <person name="Goldson S."/>
            <person name="Dearden P."/>
        </authorList>
    </citation>
    <scope>NUCLEOTIDE SEQUENCE</scope>
    <source>
        <strain evidence="2">Irish</strain>
        <tissue evidence="2">Whole body</tissue>
    </source>
</reference>
<dbReference type="EMBL" id="JAQQBS010001422">
    <property type="protein sequence ID" value="KAK0164541.1"/>
    <property type="molecule type" value="Genomic_DNA"/>
</dbReference>
<protein>
    <submittedName>
        <fullName evidence="2">Uncharacterized protein</fullName>
    </submittedName>
</protein>
<feature type="signal peptide" evidence="1">
    <location>
        <begin position="1"/>
        <end position="26"/>
    </location>
</feature>
<sequence>MLCNFSDNMMTLWMCFLLCWPALVLGNELKLVHAIFSHKLYAPVQLNSTKNAADNLPSKLDYRFFLEQTDDMNNTVKMDLYKFGKFLRDKYNLFLGEIYFPEIMRMRTSEYILSMTSGQLVDAGLWPPAQAQKWHNTLDWQPVVTDYVPAERDTLLLGILCPSFKHEQELILKNMSSTITKLGYSKIFDSLSDKSRFIIEKPSDVEVLYSLFETLNINNLPLPDWGKELYTNGSMKNITLFSYDLLSHSILQKQLNGGTLLKEIIKDTLADQINNSKRKLKISLYSGEERNLIGVLQSMGLWKPHILNSVESLIFEIYQKSPREQYTVKLNYYNGVGKDTEALTLPGCEEFCPLDKFQKYLHDIIPTVDEKELCQLNSIHDTGSGASLKESFNYYLLPIIIIHYLLYL</sequence>
<dbReference type="PANTHER" id="PTHR11567:SF205">
    <property type="entry name" value="GH28721P-RELATED"/>
    <property type="match status" value="1"/>
</dbReference>
<dbReference type="Proteomes" id="UP001168990">
    <property type="component" value="Unassembled WGS sequence"/>
</dbReference>
<dbReference type="InterPro" id="IPR029033">
    <property type="entry name" value="His_PPase_superfam"/>
</dbReference>
<dbReference type="SUPFAM" id="SSF53254">
    <property type="entry name" value="Phosphoglycerate mutase-like"/>
    <property type="match status" value="1"/>
</dbReference>
<dbReference type="Gene3D" id="3.40.50.1240">
    <property type="entry name" value="Phosphoglycerate mutase-like"/>
    <property type="match status" value="1"/>
</dbReference>
<feature type="chain" id="PRO_5041452921" evidence="1">
    <location>
        <begin position="27"/>
        <end position="408"/>
    </location>
</feature>
<reference evidence="2" key="2">
    <citation type="submission" date="2023-03" db="EMBL/GenBank/DDBJ databases">
        <authorList>
            <person name="Inwood S.N."/>
            <person name="Skelly J.G."/>
            <person name="Guhlin J."/>
            <person name="Harrop T.W.R."/>
            <person name="Goldson S.G."/>
            <person name="Dearden P.K."/>
        </authorList>
    </citation>
    <scope>NUCLEOTIDE SEQUENCE</scope>
    <source>
        <strain evidence="2">Irish</strain>
        <tissue evidence="2">Whole body</tissue>
    </source>
</reference>
<evidence type="ECO:0000313" key="2">
    <source>
        <dbReference type="EMBL" id="KAK0164541.1"/>
    </source>
</evidence>
<organism evidence="2 3">
    <name type="scientific">Microctonus aethiopoides</name>
    <dbReference type="NCBI Taxonomy" id="144406"/>
    <lineage>
        <taxon>Eukaryota</taxon>
        <taxon>Metazoa</taxon>
        <taxon>Ecdysozoa</taxon>
        <taxon>Arthropoda</taxon>
        <taxon>Hexapoda</taxon>
        <taxon>Insecta</taxon>
        <taxon>Pterygota</taxon>
        <taxon>Neoptera</taxon>
        <taxon>Endopterygota</taxon>
        <taxon>Hymenoptera</taxon>
        <taxon>Apocrita</taxon>
        <taxon>Ichneumonoidea</taxon>
        <taxon>Braconidae</taxon>
        <taxon>Euphorinae</taxon>
        <taxon>Microctonus</taxon>
    </lineage>
</organism>
<evidence type="ECO:0000313" key="3">
    <source>
        <dbReference type="Proteomes" id="UP001168990"/>
    </source>
</evidence>
<accession>A0AA39F7U2</accession>